<dbReference type="RefSeq" id="WP_194044849.1">
    <property type="nucleotide sequence ID" value="NZ_JADEXF010000456.1"/>
</dbReference>
<sequence length="177" mass="19943">MQFKHLAKNLIKFNLNTTLLAVGIAVSIGVPALAGVLWAKGRPGTLPRNAVEGGTQNRAKLYVCQAIHDKEYTPGKLAAPNFKYCYIPWGGKEYRKTTFRVLTGNNWKWVNFSGKLPNYPVWGGNENNGKYDLYPCRAILNTGYAPGKYYPPNKTCYVSYGGLEYQYKNFFQILTAR</sequence>
<dbReference type="PANTHER" id="PTHR31649:SF1">
    <property type="entry name" value="FARNESOIC ACID O-METHYL TRANSFERASE DOMAIN-CONTAINING PROTEIN"/>
    <property type="match status" value="1"/>
</dbReference>
<dbReference type="SMART" id="SM00696">
    <property type="entry name" value="DM9"/>
    <property type="match status" value="2"/>
</dbReference>
<dbReference type="Pfam" id="PF11901">
    <property type="entry name" value="DM9"/>
    <property type="match status" value="1"/>
</dbReference>
<feature type="transmembrane region" description="Helical" evidence="1">
    <location>
        <begin position="20"/>
        <end position="39"/>
    </location>
</feature>
<proteinExistence type="predicted"/>
<evidence type="ECO:0000313" key="2">
    <source>
        <dbReference type="EMBL" id="MBE9106141.1"/>
    </source>
</evidence>
<reference evidence="2 3" key="1">
    <citation type="submission" date="2020-10" db="EMBL/GenBank/DDBJ databases">
        <authorList>
            <person name="Castelo-Branco R."/>
            <person name="Eusebio N."/>
            <person name="Adriana R."/>
            <person name="Vieira A."/>
            <person name="Brugerolle De Fraissinette N."/>
            <person name="Rezende De Castro R."/>
            <person name="Schneider M.P."/>
            <person name="Vasconcelos V."/>
            <person name="Leao P.N."/>
        </authorList>
    </citation>
    <scope>NUCLEOTIDE SEQUENCE [LARGE SCALE GENOMIC DNA]</scope>
    <source>
        <strain evidence="2 3">LEGE 07299</strain>
    </source>
</reference>
<keyword evidence="1" id="KW-0812">Transmembrane</keyword>
<protein>
    <submittedName>
        <fullName evidence="2">DUF3421 domain-containing protein</fullName>
    </submittedName>
</protein>
<keyword evidence="1" id="KW-1133">Transmembrane helix</keyword>
<comment type="caution">
    <text evidence="2">The sequence shown here is derived from an EMBL/GenBank/DDBJ whole genome shotgun (WGS) entry which is preliminary data.</text>
</comment>
<dbReference type="PANTHER" id="PTHR31649">
    <property type="entry name" value="AGAP009604-PA"/>
    <property type="match status" value="1"/>
</dbReference>
<accession>A0ABR9U0E1</accession>
<evidence type="ECO:0000256" key="1">
    <source>
        <dbReference type="SAM" id="Phobius"/>
    </source>
</evidence>
<keyword evidence="3" id="KW-1185">Reference proteome</keyword>
<organism evidence="2 3">
    <name type="scientific">Nostoc cf. edaphicum LEGE 07299</name>
    <dbReference type="NCBI Taxonomy" id="2777974"/>
    <lineage>
        <taxon>Bacteria</taxon>
        <taxon>Bacillati</taxon>
        <taxon>Cyanobacteriota</taxon>
        <taxon>Cyanophyceae</taxon>
        <taxon>Nostocales</taxon>
        <taxon>Nostocaceae</taxon>
        <taxon>Nostoc</taxon>
    </lineage>
</organism>
<keyword evidence="1" id="KW-0472">Membrane</keyword>
<dbReference type="EMBL" id="JADEXF010000456">
    <property type="protein sequence ID" value="MBE9106141.1"/>
    <property type="molecule type" value="Genomic_DNA"/>
</dbReference>
<evidence type="ECO:0000313" key="3">
    <source>
        <dbReference type="Proteomes" id="UP000647836"/>
    </source>
</evidence>
<gene>
    <name evidence="2" type="ORF">IQ229_14690</name>
</gene>
<name>A0ABR9U0E1_9NOSO</name>
<dbReference type="Proteomes" id="UP000647836">
    <property type="component" value="Unassembled WGS sequence"/>
</dbReference>
<dbReference type="InterPro" id="IPR006616">
    <property type="entry name" value="DM9_repeat"/>
</dbReference>